<accession>A0A841QJE7</accession>
<dbReference type="Gene3D" id="1.25.40.10">
    <property type="entry name" value="Tetratricopeptide repeat domain"/>
    <property type="match status" value="1"/>
</dbReference>
<evidence type="ECO:0000256" key="1">
    <source>
        <dbReference type="SAM" id="Phobius"/>
    </source>
</evidence>
<keyword evidence="1" id="KW-0472">Membrane</keyword>
<reference evidence="2 3" key="1">
    <citation type="submission" date="2020-08" db="EMBL/GenBank/DDBJ databases">
        <title>Genomic Encyclopedia of Type Strains, Phase IV (KMG-IV): sequencing the most valuable type-strain genomes for metagenomic binning, comparative biology and taxonomic classification.</title>
        <authorList>
            <person name="Goeker M."/>
        </authorList>
    </citation>
    <scope>NUCLEOTIDE SEQUENCE [LARGE SCALE GENOMIC DNA]</scope>
    <source>
        <strain evidence="2 3">DSM 4491</strain>
    </source>
</reference>
<sequence length="348" mass="36808">MSNAIKILPGPHAEGATIVLPGRAGDDSDKPVTLKAPGYPPEVKGECSRAAQGNDLLIHIPSSATRDFEPGAGYKIEIPELRVTGDIEVWPQLPTTGKTYAELEAEAQQHRNNGIPTEGEKNDPVVQPVTAPAHVEPVVVEPVLGLVSASFWSRLYSIRKFLFAGGGVLASILALAVWFVVHGHHASPPSAPFRPATPVPPVATTVPVTAHQPVMTPPPASPVNILEGLSVPAVIAQAGSASAIGDEGQRRLTHGKPDDGVLLLEAAAQRGDGHAMARLAHLYDPTAFDPNGPVPAADIRESSQYYRAAVQAGDEDVKDDRARLHDHLEKKASAGDMEAQLALKDFWP</sequence>
<keyword evidence="3" id="KW-1185">Reference proteome</keyword>
<feature type="transmembrane region" description="Helical" evidence="1">
    <location>
        <begin position="161"/>
        <end position="181"/>
    </location>
</feature>
<dbReference type="InterPro" id="IPR011990">
    <property type="entry name" value="TPR-like_helical_dom_sf"/>
</dbReference>
<proteinExistence type="predicted"/>
<dbReference type="AlphaFoldDB" id="A0A841QJE7"/>
<evidence type="ECO:0000313" key="3">
    <source>
        <dbReference type="Proteomes" id="UP000578000"/>
    </source>
</evidence>
<comment type="caution">
    <text evidence="2">The sequence shown here is derived from an EMBL/GenBank/DDBJ whole genome shotgun (WGS) entry which is preliminary data.</text>
</comment>
<gene>
    <name evidence="2" type="ORF">HNR55_003145</name>
</gene>
<name>A0A841QJE7_9PROT</name>
<dbReference type="EMBL" id="JACHIE010000022">
    <property type="protein sequence ID" value="MBB6458536.1"/>
    <property type="molecule type" value="Genomic_DNA"/>
</dbReference>
<dbReference type="RefSeq" id="WP_166116758.1">
    <property type="nucleotide sequence ID" value="NZ_BAABDB010000033.1"/>
</dbReference>
<organism evidence="2 3">
    <name type="scientific">Acetobacter lovaniensis</name>
    <dbReference type="NCBI Taxonomy" id="104100"/>
    <lineage>
        <taxon>Bacteria</taxon>
        <taxon>Pseudomonadati</taxon>
        <taxon>Pseudomonadota</taxon>
        <taxon>Alphaproteobacteria</taxon>
        <taxon>Acetobacterales</taxon>
        <taxon>Acetobacteraceae</taxon>
        <taxon>Acetobacter</taxon>
    </lineage>
</organism>
<keyword evidence="1" id="KW-0812">Transmembrane</keyword>
<dbReference type="Proteomes" id="UP000578000">
    <property type="component" value="Unassembled WGS sequence"/>
</dbReference>
<evidence type="ECO:0000313" key="2">
    <source>
        <dbReference type="EMBL" id="MBB6458536.1"/>
    </source>
</evidence>
<protein>
    <submittedName>
        <fullName evidence="2">Uncharacterized protein</fullName>
    </submittedName>
</protein>
<keyword evidence="1" id="KW-1133">Transmembrane helix</keyword>